<dbReference type="InterPro" id="IPR015904">
    <property type="entry name" value="Sulphide_quinone_reductase"/>
</dbReference>
<dbReference type="AlphaFoldDB" id="A0A517U4V0"/>
<dbReference type="GO" id="GO:0070224">
    <property type="term" value="F:sulfide:quinone oxidoreductase activity"/>
    <property type="evidence" value="ECO:0007669"/>
    <property type="project" value="TreeGrafter"/>
</dbReference>
<name>A0A517U4V0_9BACT</name>
<evidence type="ECO:0000256" key="5">
    <source>
        <dbReference type="ARBA" id="ARBA00022946"/>
    </source>
</evidence>
<keyword evidence="2" id="KW-0285">Flavoprotein</keyword>
<dbReference type="KEGG" id="llh:I41_48920"/>
<comment type="cofactor">
    <cofactor evidence="1">
        <name>FAD</name>
        <dbReference type="ChEBI" id="CHEBI:57692"/>
    </cofactor>
</comment>
<evidence type="ECO:0000256" key="1">
    <source>
        <dbReference type="ARBA" id="ARBA00001974"/>
    </source>
</evidence>
<evidence type="ECO:0000313" key="8">
    <source>
        <dbReference type="EMBL" id="QDT75652.1"/>
    </source>
</evidence>
<dbReference type="SUPFAM" id="SSF51905">
    <property type="entry name" value="FAD/NAD(P)-binding domain"/>
    <property type="match status" value="1"/>
</dbReference>
<feature type="domain" description="FAD/NAD(P)-binding" evidence="7">
    <location>
        <begin position="9"/>
        <end position="128"/>
    </location>
</feature>
<organism evidence="8 9">
    <name type="scientific">Lacipirellula limnantheis</name>
    <dbReference type="NCBI Taxonomy" id="2528024"/>
    <lineage>
        <taxon>Bacteria</taxon>
        <taxon>Pseudomonadati</taxon>
        <taxon>Planctomycetota</taxon>
        <taxon>Planctomycetia</taxon>
        <taxon>Pirellulales</taxon>
        <taxon>Lacipirellulaceae</taxon>
        <taxon>Lacipirellula</taxon>
    </lineage>
</organism>
<keyword evidence="3" id="KW-0874">Quinone</keyword>
<dbReference type="PANTHER" id="PTHR10632">
    <property type="entry name" value="SULFIDE:QUINONE OXIDOREDUCTASE"/>
    <property type="match status" value="1"/>
</dbReference>
<dbReference type="InterPro" id="IPR023753">
    <property type="entry name" value="FAD/NAD-binding_dom"/>
</dbReference>
<dbReference type="EC" id="1.8.2.3" evidence="8"/>
<keyword evidence="5" id="KW-0809">Transit peptide</keyword>
<evidence type="ECO:0000256" key="4">
    <source>
        <dbReference type="ARBA" id="ARBA00022827"/>
    </source>
</evidence>
<gene>
    <name evidence="8" type="primary">fccB</name>
    <name evidence="8" type="ORF">I41_48920</name>
</gene>
<evidence type="ECO:0000259" key="7">
    <source>
        <dbReference type="Pfam" id="PF07992"/>
    </source>
</evidence>
<evidence type="ECO:0000256" key="6">
    <source>
        <dbReference type="ARBA" id="ARBA00023002"/>
    </source>
</evidence>
<evidence type="ECO:0000256" key="2">
    <source>
        <dbReference type="ARBA" id="ARBA00022630"/>
    </source>
</evidence>
<dbReference type="Proteomes" id="UP000317909">
    <property type="component" value="Chromosome"/>
</dbReference>
<protein>
    <submittedName>
        <fullName evidence="8">Sulfide dehydrogenase [flavocytochrome c] flavoprotein chain</fullName>
        <ecNumber evidence="8">1.8.2.3</ecNumber>
    </submittedName>
</protein>
<proteinExistence type="predicted"/>
<evidence type="ECO:0000256" key="3">
    <source>
        <dbReference type="ARBA" id="ARBA00022719"/>
    </source>
</evidence>
<dbReference type="FunFam" id="3.50.50.60:FF:000034">
    <property type="entry name" value="sulfide:quinone oxidoreductase, mitochondrial"/>
    <property type="match status" value="1"/>
</dbReference>
<dbReference type="InterPro" id="IPR036188">
    <property type="entry name" value="FAD/NAD-bd_sf"/>
</dbReference>
<accession>A0A517U4V0</accession>
<reference evidence="8 9" key="1">
    <citation type="submission" date="2019-02" db="EMBL/GenBank/DDBJ databases">
        <title>Deep-cultivation of Planctomycetes and their phenomic and genomic characterization uncovers novel biology.</title>
        <authorList>
            <person name="Wiegand S."/>
            <person name="Jogler M."/>
            <person name="Boedeker C."/>
            <person name="Pinto D."/>
            <person name="Vollmers J."/>
            <person name="Rivas-Marin E."/>
            <person name="Kohn T."/>
            <person name="Peeters S.H."/>
            <person name="Heuer A."/>
            <person name="Rast P."/>
            <person name="Oberbeckmann S."/>
            <person name="Bunk B."/>
            <person name="Jeske O."/>
            <person name="Meyerdierks A."/>
            <person name="Storesund J.E."/>
            <person name="Kallscheuer N."/>
            <person name="Luecker S."/>
            <person name="Lage O.M."/>
            <person name="Pohl T."/>
            <person name="Merkel B.J."/>
            <person name="Hornburger P."/>
            <person name="Mueller R.-W."/>
            <person name="Bruemmer F."/>
            <person name="Labrenz M."/>
            <person name="Spormann A.M."/>
            <person name="Op den Camp H."/>
            <person name="Overmann J."/>
            <person name="Amann R."/>
            <person name="Jetten M.S.M."/>
            <person name="Mascher T."/>
            <person name="Medema M.H."/>
            <person name="Devos D.P."/>
            <person name="Kaster A.-K."/>
            <person name="Ovreas L."/>
            <person name="Rohde M."/>
            <person name="Galperin M.Y."/>
            <person name="Jogler C."/>
        </authorList>
    </citation>
    <scope>NUCLEOTIDE SEQUENCE [LARGE SCALE GENOMIC DNA]</scope>
    <source>
        <strain evidence="8 9">I41</strain>
    </source>
</reference>
<sequence>MDTPIRHHQILIVGGGAAGLTVASQLTKGWSNKLDVAVIEPSDKHYYQPLWTLVGGGVVNKEKTLRSEASVMPRKVTWIREAAAEFHPTENLVVTSAGTKITYDWLVVAAGIQLNWDKIPGLKESIGKDVVCSNYSYQTVDSTWRNIRNFRGGTALFTHPSGAVKCGGAPQKIMYLADDYFRQSGVRDKSNVIFAIANPNLFAVAKYRTALENVVARKGIDCRFQHELIEIRPDKKEAVLQRLDTGETVVIPYDMLHVAPPMSAPAFIAKSPLADADGWVDVDKDTLQHRRYPNVFGLGDCSSLPTSKTAAAIRKQAPALVANLKSAMAGAPLTKRYNGYTSCPLITGYGSLVLAEFDYDKNPMETFPFDQSKERWSMWLLKRFLLPILYWHGMLKGRM</sequence>
<dbReference type="GO" id="GO:0071949">
    <property type="term" value="F:FAD binding"/>
    <property type="evidence" value="ECO:0007669"/>
    <property type="project" value="TreeGrafter"/>
</dbReference>
<evidence type="ECO:0000313" key="9">
    <source>
        <dbReference type="Proteomes" id="UP000317909"/>
    </source>
</evidence>
<dbReference type="EMBL" id="CP036339">
    <property type="protein sequence ID" value="QDT75652.1"/>
    <property type="molecule type" value="Genomic_DNA"/>
</dbReference>
<dbReference type="PANTHER" id="PTHR10632:SF2">
    <property type="entry name" value="SULFIDE:QUINONE OXIDOREDUCTASE, MITOCHONDRIAL"/>
    <property type="match status" value="1"/>
</dbReference>
<keyword evidence="9" id="KW-1185">Reference proteome</keyword>
<dbReference type="GO" id="GO:0048038">
    <property type="term" value="F:quinone binding"/>
    <property type="evidence" value="ECO:0007669"/>
    <property type="project" value="UniProtKB-KW"/>
</dbReference>
<dbReference type="GO" id="GO:0070225">
    <property type="term" value="F:sulfide dehydrogenase activity"/>
    <property type="evidence" value="ECO:0007669"/>
    <property type="project" value="UniProtKB-EC"/>
</dbReference>
<dbReference type="Gene3D" id="3.50.50.60">
    <property type="entry name" value="FAD/NAD(P)-binding domain"/>
    <property type="match status" value="2"/>
</dbReference>
<keyword evidence="4" id="KW-0274">FAD</keyword>
<dbReference type="GO" id="GO:0070221">
    <property type="term" value="P:sulfide oxidation, using sulfide:quinone oxidoreductase"/>
    <property type="evidence" value="ECO:0007669"/>
    <property type="project" value="TreeGrafter"/>
</dbReference>
<dbReference type="RefSeq" id="WP_246133737.1">
    <property type="nucleotide sequence ID" value="NZ_CP036339.1"/>
</dbReference>
<keyword evidence="6 8" id="KW-0560">Oxidoreductase</keyword>
<dbReference type="Pfam" id="PF07992">
    <property type="entry name" value="Pyr_redox_2"/>
    <property type="match status" value="1"/>
</dbReference>